<reference evidence="2 3" key="1">
    <citation type="submission" date="2024-01" db="EMBL/GenBank/DDBJ databases">
        <authorList>
            <consortium name="Genoscope - CEA"/>
            <person name="William W."/>
        </authorList>
    </citation>
    <scope>NUCLEOTIDE SEQUENCE [LARGE SCALE GENOMIC DNA]</scope>
    <source>
        <strain evidence="2 3">29B2s-10</strain>
    </source>
</reference>
<dbReference type="Pfam" id="PF08588">
    <property type="entry name" value="Duc1"/>
    <property type="match status" value="1"/>
</dbReference>
<dbReference type="Proteomes" id="UP001497600">
    <property type="component" value="Chromosome C"/>
</dbReference>
<dbReference type="PANTHER" id="PTHR34826:SF2">
    <property type="entry name" value="UPF0590 PROTEIN C409.17C"/>
    <property type="match status" value="1"/>
</dbReference>
<evidence type="ECO:0000259" key="1">
    <source>
        <dbReference type="Pfam" id="PF08588"/>
    </source>
</evidence>
<dbReference type="PANTHER" id="PTHR34826">
    <property type="entry name" value="UPF0590 PROTEIN C409.17C"/>
    <property type="match status" value="1"/>
</dbReference>
<organism evidence="2 3">
    <name type="scientific">[Candida] anglica</name>
    <dbReference type="NCBI Taxonomy" id="148631"/>
    <lineage>
        <taxon>Eukaryota</taxon>
        <taxon>Fungi</taxon>
        <taxon>Dikarya</taxon>
        <taxon>Ascomycota</taxon>
        <taxon>Saccharomycotina</taxon>
        <taxon>Pichiomycetes</taxon>
        <taxon>Debaryomycetaceae</taxon>
        <taxon>Kurtzmaniella</taxon>
    </lineage>
</organism>
<dbReference type="InterPro" id="IPR013897">
    <property type="entry name" value="Duc1"/>
</dbReference>
<feature type="domain" description="Domain of unknown function at the cortex 1" evidence="1">
    <location>
        <begin position="6"/>
        <end position="290"/>
    </location>
</feature>
<evidence type="ECO:0000313" key="3">
    <source>
        <dbReference type="Proteomes" id="UP001497600"/>
    </source>
</evidence>
<protein>
    <recommendedName>
        <fullName evidence="1">Domain of unknown function at the cortex 1 domain-containing protein</fullName>
    </recommendedName>
</protein>
<proteinExistence type="predicted"/>
<evidence type="ECO:0000313" key="2">
    <source>
        <dbReference type="EMBL" id="CAK7900493.1"/>
    </source>
</evidence>
<dbReference type="EMBL" id="OZ004255">
    <property type="protein sequence ID" value="CAK7900493.1"/>
    <property type="molecule type" value="Genomic_DNA"/>
</dbReference>
<name>A0ABP0EDQ6_9ASCO</name>
<keyword evidence="3" id="KW-1185">Reference proteome</keyword>
<sequence length="297" mass="33137">MSIAKRLVIKASNSYDGEFQIVPVNGGSVDISSEIGTFRVIVHIKNFDGAKPHLHNSYYNLSDKTRLDGSEVVEGEGQPSDKLEPTSPNLRLEVLFTPNKAINGGDLIFGNDFLYPIKGYVPTSLLNTGLKFFTWFISKTVKGDVYNDKPYLYGLALNSFSYITGSRVKDEDAGEVLEANKEATNYHENLGAKIPKESLARKKYFNDVSHAKNFTFDEGTSYTLRFDTNFLKMSDSKYAVSIPTYGHKTFDIDVLGYANETLNNFNWVIKNKGFEGVGMGEIGLVLNFALADEPREK</sequence>
<gene>
    <name evidence="2" type="ORF">CAAN4_C07602</name>
</gene>
<accession>A0ABP0EDQ6</accession>